<protein>
    <recommendedName>
        <fullName evidence="2">AB hydrolase-1 domain-containing protein</fullName>
    </recommendedName>
</protein>
<dbReference type="InterPro" id="IPR050266">
    <property type="entry name" value="AB_hydrolase_sf"/>
</dbReference>
<keyword evidence="4" id="KW-1185">Reference proteome</keyword>
<sequence length="265" mass="29361">MQMDTGFADINGTHLYYEIAGSGPSLVFIHGFTLDNRMWDDQFEVFAQHYRVLRYDARGFGKSALPTSQPYSHPEDLRALMTHLDMDHAHIIGLSMGGLIAIDFAVSYPESTATLIPVDAALSGYQWQGERAALNVREKAKQDGIEAAKAFWLDCDLFGPAAEQPHVAARLQPIVNDYSGWHFVNADPASAPKTPAIDRLETLTMPTLVVLGERDLLDFHRMADIMTERIDGAKKVVIPQVGHMANMEATERFNAMVLAFLAEVA</sequence>
<dbReference type="PANTHER" id="PTHR43798">
    <property type="entry name" value="MONOACYLGLYCEROL LIPASE"/>
    <property type="match status" value="1"/>
</dbReference>
<gene>
    <name evidence="3" type="ORF">ETSY1_30480</name>
</gene>
<dbReference type="InterPro" id="IPR000073">
    <property type="entry name" value="AB_hydrolase_1"/>
</dbReference>
<organism evidence="3 4">
    <name type="scientific">Entotheonella factor</name>
    <dbReference type="NCBI Taxonomy" id="1429438"/>
    <lineage>
        <taxon>Bacteria</taxon>
        <taxon>Pseudomonadati</taxon>
        <taxon>Nitrospinota/Tectimicrobiota group</taxon>
        <taxon>Candidatus Tectimicrobiota</taxon>
        <taxon>Candidatus Entotheonellia</taxon>
        <taxon>Candidatus Entotheonellales</taxon>
        <taxon>Candidatus Entotheonellaceae</taxon>
        <taxon>Candidatus Entotheonella</taxon>
    </lineage>
</organism>
<dbReference type="PANTHER" id="PTHR43798:SF31">
    <property type="entry name" value="AB HYDROLASE SUPERFAMILY PROTEIN YCLE"/>
    <property type="match status" value="1"/>
</dbReference>
<dbReference type="Gene3D" id="3.40.50.1820">
    <property type="entry name" value="alpha/beta hydrolase"/>
    <property type="match status" value="1"/>
</dbReference>
<dbReference type="SUPFAM" id="SSF53474">
    <property type="entry name" value="alpha/beta-Hydrolases"/>
    <property type="match status" value="1"/>
</dbReference>
<dbReference type="Pfam" id="PF00561">
    <property type="entry name" value="Abhydrolase_1"/>
    <property type="match status" value="1"/>
</dbReference>
<dbReference type="GO" id="GO:0016787">
    <property type="term" value="F:hydrolase activity"/>
    <property type="evidence" value="ECO:0007669"/>
    <property type="project" value="UniProtKB-KW"/>
</dbReference>
<dbReference type="Proteomes" id="UP000019141">
    <property type="component" value="Unassembled WGS sequence"/>
</dbReference>
<evidence type="ECO:0000313" key="4">
    <source>
        <dbReference type="Proteomes" id="UP000019141"/>
    </source>
</evidence>
<evidence type="ECO:0000313" key="3">
    <source>
        <dbReference type="EMBL" id="ETW95474.1"/>
    </source>
</evidence>
<reference evidence="3 4" key="1">
    <citation type="journal article" date="2014" name="Nature">
        <title>An environmental bacterial taxon with a large and distinct metabolic repertoire.</title>
        <authorList>
            <person name="Wilson M.C."/>
            <person name="Mori T."/>
            <person name="Ruckert C."/>
            <person name="Uria A.R."/>
            <person name="Helf M.J."/>
            <person name="Takada K."/>
            <person name="Gernert C."/>
            <person name="Steffens U.A."/>
            <person name="Heycke N."/>
            <person name="Schmitt S."/>
            <person name="Rinke C."/>
            <person name="Helfrich E.J."/>
            <person name="Brachmann A.O."/>
            <person name="Gurgui C."/>
            <person name="Wakimoto T."/>
            <person name="Kracht M."/>
            <person name="Crusemann M."/>
            <person name="Hentschel U."/>
            <person name="Abe I."/>
            <person name="Matsunaga S."/>
            <person name="Kalinowski J."/>
            <person name="Takeyama H."/>
            <person name="Piel J."/>
        </authorList>
    </citation>
    <scope>NUCLEOTIDE SEQUENCE [LARGE SCALE GENOMIC DNA]</scope>
    <source>
        <strain evidence="4">TSY1</strain>
    </source>
</reference>
<dbReference type="InterPro" id="IPR029058">
    <property type="entry name" value="AB_hydrolase_fold"/>
</dbReference>
<comment type="caution">
    <text evidence="3">The sequence shown here is derived from an EMBL/GenBank/DDBJ whole genome shotgun (WGS) entry which is preliminary data.</text>
</comment>
<dbReference type="PRINTS" id="PR00111">
    <property type="entry name" value="ABHYDROLASE"/>
</dbReference>
<feature type="domain" description="AB hydrolase-1" evidence="2">
    <location>
        <begin position="24"/>
        <end position="249"/>
    </location>
</feature>
<name>W4LC31_ENTF1</name>
<dbReference type="AlphaFoldDB" id="W4LC31"/>
<keyword evidence="1" id="KW-0378">Hydrolase</keyword>
<dbReference type="EMBL" id="AZHW01000913">
    <property type="protein sequence ID" value="ETW95474.1"/>
    <property type="molecule type" value="Genomic_DNA"/>
</dbReference>
<dbReference type="GO" id="GO:0016020">
    <property type="term" value="C:membrane"/>
    <property type="evidence" value="ECO:0007669"/>
    <property type="project" value="TreeGrafter"/>
</dbReference>
<accession>W4LC31</accession>
<proteinExistence type="predicted"/>
<evidence type="ECO:0000259" key="2">
    <source>
        <dbReference type="Pfam" id="PF00561"/>
    </source>
</evidence>
<dbReference type="HOGENOM" id="CLU_020336_50_1_7"/>
<evidence type="ECO:0000256" key="1">
    <source>
        <dbReference type="ARBA" id="ARBA00022801"/>
    </source>
</evidence>